<name>A0A813TZP4_9BILA</name>
<evidence type="ECO:0000256" key="2">
    <source>
        <dbReference type="ARBA" id="ARBA00004496"/>
    </source>
</evidence>
<dbReference type="EMBL" id="CAJNOQ010000575">
    <property type="protein sequence ID" value="CAF0816414.1"/>
    <property type="molecule type" value="Genomic_DNA"/>
</dbReference>
<evidence type="ECO:0000313" key="11">
    <source>
        <dbReference type="Proteomes" id="UP000663829"/>
    </source>
</evidence>
<comment type="caution">
    <text evidence="9">The sequence shown here is derived from an EMBL/GenBank/DDBJ whole genome shotgun (WGS) entry which is preliminary data.</text>
</comment>
<keyword evidence="4" id="KW-0963">Cytoplasm</keyword>
<evidence type="ECO:0000256" key="4">
    <source>
        <dbReference type="ARBA" id="ARBA00022490"/>
    </source>
</evidence>
<dbReference type="PANTHER" id="PTHR15651:SF7">
    <property type="entry name" value="ARMADILLO REPEAT-CONTAINING PROTEIN 8"/>
    <property type="match status" value="1"/>
</dbReference>
<dbReference type="SUPFAM" id="SSF48371">
    <property type="entry name" value="ARM repeat"/>
    <property type="match status" value="1"/>
</dbReference>
<sequence>MNVSRDVDSYEEDLPSQTEQTLITQLVEDDLSQRYRAVAQLKNLIIGSKRFKSTFYRVGTLELLYSLLNQFCTPSASNNYNFDLLIQIIDCVSSFAKSSNKLIIERLIELGFIQQLLCLLNIHNDSLTLCESCLKCLKSFFISKNNNNQSKTDYTNYYYQQQSSLTPLSEQDTLKPSITSSQIFNSFTPSSTSVSINSRSPIDILFDDPSSIDCLLKLLPMSKTTQLCVIEILTCACKNNELQLQLIQKDTIKTILHLLVQSSVSTTATMQSMADKLNPNKNNVLDNGNTTTTTITKTFSLKPTFENNTISRLQQLAICDIVQKFLNNGKYKLFQIYYYAAKFFVNLCKTKTLQPDHKYVSLGAMTTLIHLCTKYHLSCVYLYSECLDTLTYLLNGNPILHHCATYTEQLLSKLFVYVVTPTKIIDGNSDTSQIAILQTRASALTLLAVLSSDFEDIRKRISEYERSTNFKYCLDLIPTAIECYRSLNIPLQVASLRLFHGLSRSVQQLRTTFNDTICDLLLDSIKSQDLAVVKVGSCVISNVVLEFSTCRMRLLDGGILEILLNLLDQTDRELSVNAMWAIRNMAHLANLKVKQDIVNGLTVERIYSTLEQCSDKQFLMCILSLLRNLFLEKDIDILIHLFDRTKLLTILQTMLEKDYPDEVHEQILYLLDNLASNENMKTMMKESDGLSKKISSFQRFSDNLRYKWSKNPNFCKARFPPEGIIPRLSATLRLIPHLVYKSRQLCVQIRYTNRKLMTFRSRANTWNMNEHLPKLEKELEQLINMAWNIGVTVTDFEPSSQALLNQSLENLINSLKEIDQMKIHFSDIHIPGQLLSYVDELKNPQLYTSDCLKHALERNEEIKGKNDALEKFATMLSVELSSQFPNQMAQYRLWQKKTLEEGQSAIDSVP</sequence>
<reference evidence="9" key="1">
    <citation type="submission" date="2021-02" db="EMBL/GenBank/DDBJ databases">
        <authorList>
            <person name="Nowell W R."/>
        </authorList>
    </citation>
    <scope>NUCLEOTIDE SEQUENCE</scope>
</reference>
<evidence type="ECO:0000256" key="3">
    <source>
        <dbReference type="ARBA" id="ARBA00005389"/>
    </source>
</evidence>
<dbReference type="Proteomes" id="UP000681722">
    <property type="component" value="Unassembled WGS sequence"/>
</dbReference>
<dbReference type="InterPro" id="IPR019145">
    <property type="entry name" value="Mediator_Med10"/>
</dbReference>
<dbReference type="Gene3D" id="1.25.10.10">
    <property type="entry name" value="Leucine-rich Repeat Variant"/>
    <property type="match status" value="3"/>
</dbReference>
<evidence type="ECO:0000256" key="5">
    <source>
        <dbReference type="ARBA" id="ARBA00022737"/>
    </source>
</evidence>
<evidence type="ECO:0000313" key="9">
    <source>
        <dbReference type="EMBL" id="CAF0816414.1"/>
    </source>
</evidence>
<dbReference type="GO" id="GO:0006357">
    <property type="term" value="P:regulation of transcription by RNA polymerase II"/>
    <property type="evidence" value="ECO:0007669"/>
    <property type="project" value="InterPro"/>
</dbReference>
<dbReference type="EMBL" id="CAJOBC010000575">
    <property type="protein sequence ID" value="CAF3602504.1"/>
    <property type="molecule type" value="Genomic_DNA"/>
</dbReference>
<dbReference type="GO" id="GO:0016592">
    <property type="term" value="C:mediator complex"/>
    <property type="evidence" value="ECO:0007669"/>
    <property type="project" value="InterPro"/>
</dbReference>
<dbReference type="Pfam" id="PF09748">
    <property type="entry name" value="Med10"/>
    <property type="match status" value="1"/>
</dbReference>
<evidence type="ECO:0008006" key="12">
    <source>
        <dbReference type="Google" id="ProtNLM"/>
    </source>
</evidence>
<protein>
    <recommendedName>
        <fullName evidence="12">Armadillo repeat-containing protein 8</fullName>
    </recommendedName>
</protein>
<dbReference type="OrthoDB" id="337270at2759"/>
<dbReference type="GO" id="GO:0003712">
    <property type="term" value="F:transcription coregulator activity"/>
    <property type="evidence" value="ECO:0007669"/>
    <property type="project" value="InterPro"/>
</dbReference>
<dbReference type="InterPro" id="IPR016024">
    <property type="entry name" value="ARM-type_fold"/>
</dbReference>
<dbReference type="PANTHER" id="PTHR15651">
    <property type="entry name" value="ARMADILLO REPEAT-CONTAINING PROTEIN 8"/>
    <property type="match status" value="1"/>
</dbReference>
<evidence type="ECO:0000256" key="1">
    <source>
        <dbReference type="ARBA" id="ARBA00004123"/>
    </source>
</evidence>
<dbReference type="GO" id="GO:0005737">
    <property type="term" value="C:cytoplasm"/>
    <property type="evidence" value="ECO:0007669"/>
    <property type="project" value="UniProtKB-SubCell"/>
</dbReference>
<dbReference type="InterPro" id="IPR011989">
    <property type="entry name" value="ARM-like"/>
</dbReference>
<keyword evidence="11" id="KW-1185">Reference proteome</keyword>
<organism evidence="9 11">
    <name type="scientific">Didymodactylos carnosus</name>
    <dbReference type="NCBI Taxonomy" id="1234261"/>
    <lineage>
        <taxon>Eukaryota</taxon>
        <taxon>Metazoa</taxon>
        <taxon>Spiralia</taxon>
        <taxon>Gnathifera</taxon>
        <taxon>Rotifera</taxon>
        <taxon>Eurotatoria</taxon>
        <taxon>Bdelloidea</taxon>
        <taxon>Philodinida</taxon>
        <taxon>Philodinidae</taxon>
        <taxon>Didymodactylos</taxon>
    </lineage>
</organism>
<dbReference type="GO" id="GO:0034657">
    <property type="term" value="C:GID complex"/>
    <property type="evidence" value="ECO:0007669"/>
    <property type="project" value="TreeGrafter"/>
</dbReference>
<comment type="subcellular location">
    <subcellularLocation>
        <location evidence="2">Cytoplasm</location>
    </subcellularLocation>
    <subcellularLocation>
        <location evidence="1">Nucleus</location>
    </subcellularLocation>
</comment>
<dbReference type="InterPro" id="IPR038739">
    <property type="entry name" value="ARMC8/Vid28"/>
</dbReference>
<comment type="similarity">
    <text evidence="3">Belongs to the Mediator complex subunit 10 family.</text>
</comment>
<keyword evidence="6" id="KW-0805">Transcription regulation</keyword>
<keyword evidence="7" id="KW-0804">Transcription</keyword>
<evidence type="ECO:0000256" key="8">
    <source>
        <dbReference type="ARBA" id="ARBA00023242"/>
    </source>
</evidence>
<gene>
    <name evidence="9" type="ORF">GPM918_LOCUS4309</name>
    <name evidence="10" type="ORF">SRO942_LOCUS4310</name>
</gene>
<evidence type="ECO:0000256" key="7">
    <source>
        <dbReference type="ARBA" id="ARBA00023163"/>
    </source>
</evidence>
<keyword evidence="5" id="KW-0677">Repeat</keyword>
<evidence type="ECO:0000313" key="10">
    <source>
        <dbReference type="EMBL" id="CAF3602504.1"/>
    </source>
</evidence>
<evidence type="ECO:0000256" key="6">
    <source>
        <dbReference type="ARBA" id="ARBA00023015"/>
    </source>
</evidence>
<dbReference type="AlphaFoldDB" id="A0A813TZP4"/>
<accession>A0A813TZP4</accession>
<dbReference type="GO" id="GO:0043161">
    <property type="term" value="P:proteasome-mediated ubiquitin-dependent protein catabolic process"/>
    <property type="evidence" value="ECO:0007669"/>
    <property type="project" value="TreeGrafter"/>
</dbReference>
<dbReference type="Proteomes" id="UP000663829">
    <property type="component" value="Unassembled WGS sequence"/>
</dbReference>
<keyword evidence="8" id="KW-0539">Nucleus</keyword>
<proteinExistence type="inferred from homology"/>